<dbReference type="Proteomes" id="UP000178776">
    <property type="component" value="Chromosome"/>
</dbReference>
<evidence type="ECO:0000256" key="2">
    <source>
        <dbReference type="ARBA" id="ARBA00023002"/>
    </source>
</evidence>
<evidence type="ECO:0000259" key="3">
    <source>
        <dbReference type="SMART" id="SM00829"/>
    </source>
</evidence>
<feature type="domain" description="Enoyl reductase (ER)" evidence="3">
    <location>
        <begin position="11"/>
        <end position="322"/>
    </location>
</feature>
<dbReference type="InterPro" id="IPR013154">
    <property type="entry name" value="ADH-like_N"/>
</dbReference>
<dbReference type="SUPFAM" id="SSF51735">
    <property type="entry name" value="NAD(P)-binding Rossmann-fold domains"/>
    <property type="match status" value="1"/>
</dbReference>
<dbReference type="SMART" id="SM00829">
    <property type="entry name" value="PKS_ER"/>
    <property type="match status" value="1"/>
</dbReference>
<reference evidence="4 5" key="1">
    <citation type="submission" date="2016-10" db="EMBL/GenBank/DDBJ databases">
        <title>Chromobacterium muskegensis sp. nov., an insecticidal bacterium isolated from Sphagnum bogs.</title>
        <authorList>
            <person name="Sparks M.E."/>
            <person name="Blackburn M.B."/>
            <person name="Gundersen-Rindal D.E."/>
            <person name="Mitchell A."/>
            <person name="Farrar R."/>
            <person name="Kuhar D."/>
        </authorList>
    </citation>
    <scope>NUCLEOTIDE SEQUENCE [LARGE SCALE GENOMIC DNA]</scope>
    <source>
        <strain evidence="4 5">21-1</strain>
    </source>
</reference>
<dbReference type="GO" id="GO:0035925">
    <property type="term" value="F:mRNA 3'-UTR AU-rich region binding"/>
    <property type="evidence" value="ECO:0007669"/>
    <property type="project" value="TreeGrafter"/>
</dbReference>
<evidence type="ECO:0000313" key="5">
    <source>
        <dbReference type="Proteomes" id="UP000178776"/>
    </source>
</evidence>
<evidence type="ECO:0000313" key="4">
    <source>
        <dbReference type="EMBL" id="AOZ51056.1"/>
    </source>
</evidence>
<dbReference type="PANTHER" id="PTHR48106:SF13">
    <property type="entry name" value="QUINONE OXIDOREDUCTASE-RELATED"/>
    <property type="match status" value="1"/>
</dbReference>
<dbReference type="PROSITE" id="PS01162">
    <property type="entry name" value="QOR_ZETA_CRYSTAL"/>
    <property type="match status" value="1"/>
</dbReference>
<gene>
    <name evidence="4" type="ORF">BKX93_14355</name>
</gene>
<evidence type="ECO:0000256" key="1">
    <source>
        <dbReference type="ARBA" id="ARBA00022857"/>
    </source>
</evidence>
<proteinExistence type="predicted"/>
<keyword evidence="2" id="KW-0560">Oxidoreductase</keyword>
<organism evidence="4 5">
    <name type="scientific">Chromobacterium vaccinii</name>
    <dbReference type="NCBI Taxonomy" id="1108595"/>
    <lineage>
        <taxon>Bacteria</taxon>
        <taxon>Pseudomonadati</taxon>
        <taxon>Pseudomonadota</taxon>
        <taxon>Betaproteobacteria</taxon>
        <taxon>Neisseriales</taxon>
        <taxon>Chromobacteriaceae</taxon>
        <taxon>Chromobacterium</taxon>
    </lineage>
</organism>
<dbReference type="FunFam" id="3.40.50.720:FF:000053">
    <property type="entry name" value="Quinone oxidoreductase 1"/>
    <property type="match status" value="1"/>
</dbReference>
<dbReference type="AlphaFoldDB" id="A0A1D9LIF2"/>
<dbReference type="Pfam" id="PF00107">
    <property type="entry name" value="ADH_zinc_N"/>
    <property type="match status" value="1"/>
</dbReference>
<dbReference type="Pfam" id="PF08240">
    <property type="entry name" value="ADH_N"/>
    <property type="match status" value="1"/>
</dbReference>
<protein>
    <submittedName>
        <fullName evidence="4">Quinone oxidoreductase</fullName>
    </submittedName>
</protein>
<dbReference type="Gene3D" id="3.40.50.720">
    <property type="entry name" value="NAD(P)-binding Rossmann-like Domain"/>
    <property type="match status" value="1"/>
</dbReference>
<dbReference type="PANTHER" id="PTHR48106">
    <property type="entry name" value="QUINONE OXIDOREDUCTASE PIG3-RELATED"/>
    <property type="match status" value="1"/>
</dbReference>
<dbReference type="CDD" id="cd05286">
    <property type="entry name" value="QOR2"/>
    <property type="match status" value="1"/>
</dbReference>
<dbReference type="NCBIfam" id="NF008024">
    <property type="entry name" value="PRK10754.1"/>
    <property type="match status" value="1"/>
</dbReference>
<dbReference type="InterPro" id="IPR002364">
    <property type="entry name" value="Quin_OxRdtase/zeta-crystal_CS"/>
</dbReference>
<name>A0A1D9LIF2_9NEIS</name>
<dbReference type="GO" id="GO:0008270">
    <property type="term" value="F:zinc ion binding"/>
    <property type="evidence" value="ECO:0007669"/>
    <property type="project" value="InterPro"/>
</dbReference>
<sequence length="324" mass="33904">MSQAIVFTETGGPEVLRLQNAEISPPGPGQARVRHTAIGVNFIDTYQRSGLYPLPLPSGLGSEAAGVVEAVGEGVAGLAPGDRVAYAGGPLGAYSTERLIAAEHLVKLPDGVSDETAACAMLQGMTVEYLVQRTFPVQPGQTVLWHAAAGGVGQIALQWLSAMGVHVIATVGSEAKAKIARGLGAAHVILYREEDVAARVREITGGKGVPVAFDSVGKDTFEASLNSLSPRGMMVTFGNASGPVPALAPLELTKRGSLFLTRPRLGDYISTRAELEASSAALFRRLRDGTVKLAPSHRYPLAEAAQAHRDLEARRTTGSVILLP</sequence>
<dbReference type="KEGG" id="cvc:BKX93_14355"/>
<keyword evidence="1" id="KW-0521">NADP</keyword>
<dbReference type="InterPro" id="IPR013149">
    <property type="entry name" value="ADH-like_C"/>
</dbReference>
<dbReference type="STRING" id="1108595.BKX93_14355"/>
<dbReference type="GO" id="GO:0070402">
    <property type="term" value="F:NADPH binding"/>
    <property type="evidence" value="ECO:0007669"/>
    <property type="project" value="TreeGrafter"/>
</dbReference>
<dbReference type="GO" id="GO:0005829">
    <property type="term" value="C:cytosol"/>
    <property type="evidence" value="ECO:0007669"/>
    <property type="project" value="TreeGrafter"/>
</dbReference>
<dbReference type="GO" id="GO:0003960">
    <property type="term" value="F:quinone reductase (NADPH) activity"/>
    <property type="evidence" value="ECO:0007669"/>
    <property type="project" value="InterPro"/>
</dbReference>
<dbReference type="InterPro" id="IPR036291">
    <property type="entry name" value="NAD(P)-bd_dom_sf"/>
</dbReference>
<accession>A0A1D9LIF2</accession>
<dbReference type="SUPFAM" id="SSF50129">
    <property type="entry name" value="GroES-like"/>
    <property type="match status" value="1"/>
</dbReference>
<dbReference type="InterPro" id="IPR047618">
    <property type="entry name" value="QOR-like"/>
</dbReference>
<dbReference type="EMBL" id="CP017707">
    <property type="protein sequence ID" value="AOZ51056.1"/>
    <property type="molecule type" value="Genomic_DNA"/>
</dbReference>
<dbReference type="InterPro" id="IPR020843">
    <property type="entry name" value="ER"/>
</dbReference>
<dbReference type="Gene3D" id="3.90.180.10">
    <property type="entry name" value="Medium-chain alcohol dehydrogenases, catalytic domain"/>
    <property type="match status" value="1"/>
</dbReference>
<dbReference type="InterPro" id="IPR011032">
    <property type="entry name" value="GroES-like_sf"/>
</dbReference>
<dbReference type="RefSeq" id="WP_070980346.1">
    <property type="nucleotide sequence ID" value="NZ_CP017707.1"/>
</dbReference>
<dbReference type="GeneID" id="68842386"/>